<keyword evidence="1" id="KW-1003">Cell membrane</keyword>
<organism evidence="3 4">
    <name type="scientific">Adlercreutzia mucosicola</name>
    <dbReference type="NCBI Taxonomy" id="580026"/>
    <lineage>
        <taxon>Bacteria</taxon>
        <taxon>Bacillati</taxon>
        <taxon>Actinomycetota</taxon>
        <taxon>Coriobacteriia</taxon>
        <taxon>Eggerthellales</taxon>
        <taxon>Eggerthellaceae</taxon>
        <taxon>Adlercreutzia</taxon>
    </lineage>
</organism>
<dbReference type="PANTHER" id="PTHR33383:SF1">
    <property type="entry name" value="MEMBRANE PROTEIN INSERTION EFFICIENCY FACTOR-RELATED"/>
    <property type="match status" value="1"/>
</dbReference>
<comment type="function">
    <text evidence="1">Could be involved in insertion of integral membrane proteins into the membrane.</text>
</comment>
<comment type="subcellular location">
    <subcellularLocation>
        <location evidence="1">Cell membrane</location>
        <topology evidence="1">Peripheral membrane protein</topology>
        <orientation evidence="1">Cytoplasmic side</orientation>
    </subcellularLocation>
</comment>
<reference evidence="3 4" key="1">
    <citation type="submission" date="2019-12" db="EMBL/GenBank/DDBJ databases">
        <title>Microbes associate with the intestines of laboratory mice.</title>
        <authorList>
            <person name="Navarre W."/>
            <person name="Wong E."/>
        </authorList>
    </citation>
    <scope>NUCLEOTIDE SEQUENCE [LARGE SCALE GENOMIC DNA]</scope>
    <source>
        <strain evidence="3 4">NM66_B29</strain>
    </source>
</reference>
<gene>
    <name evidence="3" type="primary">yidD</name>
    <name evidence="3" type="ORF">GKZ27_02385</name>
</gene>
<dbReference type="PANTHER" id="PTHR33383">
    <property type="entry name" value="MEMBRANE PROTEIN INSERTION EFFICIENCY FACTOR-RELATED"/>
    <property type="match status" value="1"/>
</dbReference>
<keyword evidence="2" id="KW-0812">Transmembrane</keyword>
<proteinExistence type="inferred from homology"/>
<feature type="transmembrane region" description="Helical" evidence="2">
    <location>
        <begin position="34"/>
        <end position="54"/>
    </location>
</feature>
<dbReference type="RefSeq" id="WP_160344781.1">
    <property type="nucleotide sequence ID" value="NZ_WSRR01000003.1"/>
</dbReference>
<dbReference type="Pfam" id="PF01809">
    <property type="entry name" value="YidD"/>
    <property type="match status" value="1"/>
</dbReference>
<dbReference type="GO" id="GO:0005886">
    <property type="term" value="C:plasma membrane"/>
    <property type="evidence" value="ECO:0007669"/>
    <property type="project" value="UniProtKB-SubCell"/>
</dbReference>
<accession>A0A6N8JMM9</accession>
<keyword evidence="1 2" id="KW-0472">Membrane</keyword>
<dbReference type="Proteomes" id="UP000463388">
    <property type="component" value="Unassembled WGS sequence"/>
</dbReference>
<dbReference type="OrthoDB" id="9801753at2"/>
<dbReference type="HAMAP" id="MF_00386">
    <property type="entry name" value="UPF0161_YidD"/>
    <property type="match status" value="1"/>
</dbReference>
<comment type="caution">
    <text evidence="3">The sequence shown here is derived from an EMBL/GenBank/DDBJ whole genome shotgun (WGS) entry which is preliminary data.</text>
</comment>
<evidence type="ECO:0000256" key="2">
    <source>
        <dbReference type="SAM" id="Phobius"/>
    </source>
</evidence>
<dbReference type="EMBL" id="WSRR01000003">
    <property type="protein sequence ID" value="MVX60314.1"/>
    <property type="molecule type" value="Genomic_DNA"/>
</dbReference>
<evidence type="ECO:0000256" key="1">
    <source>
        <dbReference type="HAMAP-Rule" id="MF_00386"/>
    </source>
</evidence>
<dbReference type="SMART" id="SM01234">
    <property type="entry name" value="Haemolytic"/>
    <property type="match status" value="1"/>
</dbReference>
<evidence type="ECO:0000313" key="4">
    <source>
        <dbReference type="Proteomes" id="UP000463388"/>
    </source>
</evidence>
<protein>
    <recommendedName>
        <fullName evidence="1">Putative membrane protein insertion efficiency factor</fullName>
    </recommendedName>
</protein>
<comment type="similarity">
    <text evidence="1">Belongs to the UPF0161 family.</text>
</comment>
<dbReference type="AlphaFoldDB" id="A0A6N8JMM9"/>
<keyword evidence="2" id="KW-1133">Transmembrane helix</keyword>
<dbReference type="InterPro" id="IPR002696">
    <property type="entry name" value="Membr_insert_effic_factor_YidD"/>
</dbReference>
<evidence type="ECO:0000313" key="3">
    <source>
        <dbReference type="EMBL" id="MVX60314.1"/>
    </source>
</evidence>
<keyword evidence="4" id="KW-1185">Reference proteome</keyword>
<sequence length="103" mass="11485">MAKFCKHVETRHGAFPQGRKDALVKRALDLAKRLPALLAIGLIVFYRMAISPLLPPACRFVPTCSEYGLTAFKRYGFRKGFVLTAKRILKCRPGGPHGYDPVP</sequence>
<dbReference type="NCBIfam" id="TIGR00278">
    <property type="entry name" value="membrane protein insertion efficiency factor YidD"/>
    <property type="match status" value="1"/>
</dbReference>
<name>A0A6N8JMM9_9ACTN</name>